<sequence>MESKDSDKSSEPVLLTTGCPTPASATIWLMSDRVRLEGRSHSWTVGSSWLVEVVGPAVTTLRIPVPTRMVPPRPPALLVLVTIRRPVLLV</sequence>
<evidence type="ECO:0000313" key="1">
    <source>
        <dbReference type="EMBL" id="MPC09995.1"/>
    </source>
</evidence>
<organism evidence="1 2">
    <name type="scientific">Portunus trituberculatus</name>
    <name type="common">Swimming crab</name>
    <name type="synonym">Neptunus trituberculatus</name>
    <dbReference type="NCBI Taxonomy" id="210409"/>
    <lineage>
        <taxon>Eukaryota</taxon>
        <taxon>Metazoa</taxon>
        <taxon>Ecdysozoa</taxon>
        <taxon>Arthropoda</taxon>
        <taxon>Crustacea</taxon>
        <taxon>Multicrustacea</taxon>
        <taxon>Malacostraca</taxon>
        <taxon>Eumalacostraca</taxon>
        <taxon>Eucarida</taxon>
        <taxon>Decapoda</taxon>
        <taxon>Pleocyemata</taxon>
        <taxon>Brachyura</taxon>
        <taxon>Eubrachyura</taxon>
        <taxon>Portunoidea</taxon>
        <taxon>Portunidae</taxon>
        <taxon>Portuninae</taxon>
        <taxon>Portunus</taxon>
    </lineage>
</organism>
<accession>A0A5B7CL82</accession>
<name>A0A5B7CL82_PORTR</name>
<evidence type="ECO:0000313" key="2">
    <source>
        <dbReference type="Proteomes" id="UP000324222"/>
    </source>
</evidence>
<protein>
    <submittedName>
        <fullName evidence="1">Uncharacterized protein</fullName>
    </submittedName>
</protein>
<keyword evidence="2" id="KW-1185">Reference proteome</keyword>
<dbReference type="EMBL" id="VSRR010000096">
    <property type="protein sequence ID" value="MPC09995.1"/>
    <property type="molecule type" value="Genomic_DNA"/>
</dbReference>
<dbReference type="AlphaFoldDB" id="A0A5B7CL82"/>
<reference evidence="1 2" key="1">
    <citation type="submission" date="2019-05" db="EMBL/GenBank/DDBJ databases">
        <title>Another draft genome of Portunus trituberculatus and its Hox gene families provides insights of decapod evolution.</title>
        <authorList>
            <person name="Jeong J.-H."/>
            <person name="Song I."/>
            <person name="Kim S."/>
            <person name="Choi T."/>
            <person name="Kim D."/>
            <person name="Ryu S."/>
            <person name="Kim W."/>
        </authorList>
    </citation>
    <scope>NUCLEOTIDE SEQUENCE [LARGE SCALE GENOMIC DNA]</scope>
    <source>
        <tissue evidence="1">Muscle</tissue>
    </source>
</reference>
<dbReference type="Proteomes" id="UP000324222">
    <property type="component" value="Unassembled WGS sequence"/>
</dbReference>
<comment type="caution">
    <text evidence="1">The sequence shown here is derived from an EMBL/GenBank/DDBJ whole genome shotgun (WGS) entry which is preliminary data.</text>
</comment>
<gene>
    <name evidence="1" type="ORF">E2C01_002619</name>
</gene>
<proteinExistence type="predicted"/>